<comment type="caution">
    <text evidence="1">The sequence shown here is derived from an EMBL/GenBank/DDBJ whole genome shotgun (WGS) entry which is preliminary data.</text>
</comment>
<proteinExistence type="predicted"/>
<keyword evidence="2" id="KW-1185">Reference proteome</keyword>
<name>A0A9N9BXI8_9GLOM</name>
<dbReference type="AlphaFoldDB" id="A0A9N9BXI8"/>
<protein>
    <submittedName>
        <fullName evidence="1">174_t:CDS:1</fullName>
    </submittedName>
</protein>
<reference evidence="1" key="1">
    <citation type="submission" date="2021-06" db="EMBL/GenBank/DDBJ databases">
        <authorList>
            <person name="Kallberg Y."/>
            <person name="Tangrot J."/>
            <person name="Rosling A."/>
        </authorList>
    </citation>
    <scope>NUCLEOTIDE SEQUENCE</scope>
    <source>
        <strain evidence="1">CL551</strain>
    </source>
</reference>
<gene>
    <name evidence="1" type="ORF">AMORRO_LOCUS7057</name>
</gene>
<evidence type="ECO:0000313" key="2">
    <source>
        <dbReference type="Proteomes" id="UP000789342"/>
    </source>
</evidence>
<organism evidence="1 2">
    <name type="scientific">Acaulospora morrowiae</name>
    <dbReference type="NCBI Taxonomy" id="94023"/>
    <lineage>
        <taxon>Eukaryota</taxon>
        <taxon>Fungi</taxon>
        <taxon>Fungi incertae sedis</taxon>
        <taxon>Mucoromycota</taxon>
        <taxon>Glomeromycotina</taxon>
        <taxon>Glomeromycetes</taxon>
        <taxon>Diversisporales</taxon>
        <taxon>Acaulosporaceae</taxon>
        <taxon>Acaulospora</taxon>
    </lineage>
</organism>
<dbReference type="Proteomes" id="UP000789342">
    <property type="component" value="Unassembled WGS sequence"/>
</dbReference>
<evidence type="ECO:0000313" key="1">
    <source>
        <dbReference type="EMBL" id="CAG8584441.1"/>
    </source>
</evidence>
<accession>A0A9N9BXI8</accession>
<feature type="non-terminal residue" evidence="1">
    <location>
        <position position="1"/>
    </location>
</feature>
<dbReference type="OrthoDB" id="1729737at2759"/>
<sequence>PLHDISAEVNIDENPKVVEIILEKDVAYLEKDFILIVKSQDLNLPRYYSCKELLLLRHYET</sequence>
<dbReference type="EMBL" id="CAJVPV010005086">
    <property type="protein sequence ID" value="CAG8584441.1"/>
    <property type="molecule type" value="Genomic_DNA"/>
</dbReference>